<comment type="similarity">
    <text evidence="1 6">Belongs to the peptidase S8 family.</text>
</comment>
<organism evidence="9 10">
    <name type="scientific">Paenibacillus chitinolyticus</name>
    <dbReference type="NCBI Taxonomy" id="79263"/>
    <lineage>
        <taxon>Bacteria</taxon>
        <taxon>Bacillati</taxon>
        <taxon>Bacillota</taxon>
        <taxon>Bacilli</taxon>
        <taxon>Bacillales</taxon>
        <taxon>Paenibacillaceae</taxon>
        <taxon>Paenibacillus</taxon>
    </lineage>
</organism>
<reference evidence="9 10" key="1">
    <citation type="submission" date="2018-01" db="EMBL/GenBank/DDBJ databases">
        <title>The whole genome sequencing and assembly of Paenibacillus chitinolyticus KCCM 41400 strain.</title>
        <authorList>
            <person name="Kim J.-Y."/>
            <person name="Park M.-K."/>
            <person name="Lee Y.-J."/>
            <person name="Yi H."/>
            <person name="Bahn Y.-S."/>
            <person name="Kim J.F."/>
            <person name="Lee D.-W."/>
        </authorList>
    </citation>
    <scope>NUCLEOTIDE SEQUENCE [LARGE SCALE GENOMIC DNA]</scope>
    <source>
        <strain evidence="9 10">KCCM 41400</strain>
    </source>
</reference>
<keyword evidence="4 6" id="KW-0378">Hydrolase</keyword>
<name>A0A410X4N1_9BACL</name>
<proteinExistence type="inferred from homology"/>
<dbReference type="EMBL" id="JAMDMJ010000017">
    <property type="protein sequence ID" value="MCY9597107.1"/>
    <property type="molecule type" value="Genomic_DNA"/>
</dbReference>
<keyword evidence="3" id="KW-0479">Metal-binding</keyword>
<dbReference type="GO" id="GO:0004252">
    <property type="term" value="F:serine-type endopeptidase activity"/>
    <property type="evidence" value="ECO:0007669"/>
    <property type="project" value="UniProtKB-UniRule"/>
</dbReference>
<dbReference type="PANTHER" id="PTHR43806">
    <property type="entry name" value="PEPTIDASE S8"/>
    <property type="match status" value="1"/>
</dbReference>
<dbReference type="GO" id="GO:0006508">
    <property type="term" value="P:proteolysis"/>
    <property type="evidence" value="ECO:0007669"/>
    <property type="project" value="UniProtKB-KW"/>
</dbReference>
<evidence type="ECO:0000313" key="10">
    <source>
        <dbReference type="Proteomes" id="UP000288943"/>
    </source>
</evidence>
<evidence type="ECO:0000256" key="4">
    <source>
        <dbReference type="ARBA" id="ARBA00022801"/>
    </source>
</evidence>
<dbReference type="PANTHER" id="PTHR43806:SF11">
    <property type="entry name" value="CEREVISIN-RELATED"/>
    <property type="match status" value="1"/>
</dbReference>
<evidence type="ECO:0000256" key="3">
    <source>
        <dbReference type="ARBA" id="ARBA00022723"/>
    </source>
</evidence>
<evidence type="ECO:0000313" key="11">
    <source>
        <dbReference type="Proteomes" id="UP001527202"/>
    </source>
</evidence>
<evidence type="ECO:0000256" key="5">
    <source>
        <dbReference type="ARBA" id="ARBA00022825"/>
    </source>
</evidence>
<dbReference type="InterPro" id="IPR015500">
    <property type="entry name" value="Peptidase_S8_subtilisin-rel"/>
</dbReference>
<keyword evidence="5 6" id="KW-0720">Serine protease</keyword>
<protein>
    <submittedName>
        <fullName evidence="9">Peptidase S8</fullName>
    </submittedName>
    <submittedName>
        <fullName evidence="8">S8 family peptidase</fullName>
    </submittedName>
</protein>
<keyword evidence="2 6" id="KW-0645">Protease</keyword>
<evidence type="ECO:0000313" key="8">
    <source>
        <dbReference type="EMBL" id="MCY9597107.1"/>
    </source>
</evidence>
<evidence type="ECO:0000256" key="6">
    <source>
        <dbReference type="PROSITE-ProRule" id="PRU01240"/>
    </source>
</evidence>
<feature type="active site" description="Charge relay system" evidence="6">
    <location>
        <position position="173"/>
    </location>
</feature>
<dbReference type="CDD" id="cd07477">
    <property type="entry name" value="Peptidases_S8_Subtilisin_subset"/>
    <property type="match status" value="1"/>
</dbReference>
<dbReference type="GO" id="GO:0046872">
    <property type="term" value="F:metal ion binding"/>
    <property type="evidence" value="ECO:0007669"/>
    <property type="project" value="UniProtKB-KW"/>
</dbReference>
<dbReference type="RefSeq" id="WP_042235200.1">
    <property type="nucleotide sequence ID" value="NZ_CP026520.1"/>
</dbReference>
<feature type="domain" description="Peptidase S8/S53" evidence="7">
    <location>
        <begin position="131"/>
        <end position="364"/>
    </location>
</feature>
<dbReference type="PROSITE" id="PS00137">
    <property type="entry name" value="SUBTILASE_HIS"/>
    <property type="match status" value="1"/>
</dbReference>
<dbReference type="OrthoDB" id="9798386at2"/>
<dbReference type="GeneID" id="95378919"/>
<dbReference type="SUPFAM" id="SSF54897">
    <property type="entry name" value="Protease propeptides/inhibitors"/>
    <property type="match status" value="1"/>
</dbReference>
<dbReference type="InterPro" id="IPR023827">
    <property type="entry name" value="Peptidase_S8_Asp-AS"/>
</dbReference>
<dbReference type="EMBL" id="CP026520">
    <property type="protein sequence ID" value="QAV21555.1"/>
    <property type="molecule type" value="Genomic_DNA"/>
</dbReference>
<evidence type="ECO:0000259" key="7">
    <source>
        <dbReference type="Pfam" id="PF00082"/>
    </source>
</evidence>
<dbReference type="InterPro" id="IPR036852">
    <property type="entry name" value="Peptidase_S8/S53_dom_sf"/>
</dbReference>
<sequence>MDSKRLLMMLHEEIQASQGERRHIILFQSDRDYRQVTELIRLHKDTHSSLSSVYDLRLIRGISCPIRNRAELIKHPAVLSIEEDTSINIQLRPRKTVKTSEIVEKTSEGSQFIPWGIQQIKAPDVWKNAKGSRITIGVIDTGIDYYHPDLQASVARGINLLNRSQPPYDDNGHGTHIAGTIAAAGRLGITGVAPKAVIHPVKAFDMNGSAFVSDIVAGIDWCVRSGLDIINMSFGMKTYSRALEEAVINAYQSGTIVVASSGNDGKGAAIDYPARFPSVFSVGATTKVNKVAPFSNRGKRIDIYAPGESIYSCWLHGKYNELSGTSMATAHVSGVIALMLSVRPSLRPQQIKQILRRSATPLTKAKQPEGTEAPGLIHARRAITALLKTNKT</sequence>
<dbReference type="PRINTS" id="PR00723">
    <property type="entry name" value="SUBTILISIN"/>
</dbReference>
<dbReference type="PROSITE" id="PS51892">
    <property type="entry name" value="SUBTILASE"/>
    <property type="match status" value="1"/>
</dbReference>
<dbReference type="Proteomes" id="UP000288943">
    <property type="component" value="Chromosome"/>
</dbReference>
<dbReference type="InterPro" id="IPR000209">
    <property type="entry name" value="Peptidase_S8/S53_dom"/>
</dbReference>
<dbReference type="InterPro" id="IPR050131">
    <property type="entry name" value="Peptidase_S8_subtilisin-like"/>
</dbReference>
<dbReference type="Pfam" id="PF00082">
    <property type="entry name" value="Peptidase_S8"/>
    <property type="match status" value="1"/>
</dbReference>
<evidence type="ECO:0000313" key="9">
    <source>
        <dbReference type="EMBL" id="QAV21555.1"/>
    </source>
</evidence>
<dbReference type="Proteomes" id="UP001527202">
    <property type="component" value="Unassembled WGS sequence"/>
</dbReference>
<gene>
    <name evidence="8" type="ORF">M5X16_15195</name>
    <name evidence="9" type="ORF">PC41400_29430</name>
</gene>
<dbReference type="InterPro" id="IPR034202">
    <property type="entry name" value="Subtilisin_Carlsberg-like"/>
</dbReference>
<dbReference type="PROSITE" id="PS00136">
    <property type="entry name" value="SUBTILASE_ASP"/>
    <property type="match status" value="1"/>
</dbReference>
<evidence type="ECO:0000256" key="1">
    <source>
        <dbReference type="ARBA" id="ARBA00011073"/>
    </source>
</evidence>
<reference evidence="8 11" key="2">
    <citation type="submission" date="2022-05" db="EMBL/GenBank/DDBJ databases">
        <title>Genome Sequencing of Bee-Associated Microbes.</title>
        <authorList>
            <person name="Dunlap C."/>
        </authorList>
    </citation>
    <scope>NUCLEOTIDE SEQUENCE [LARGE SCALE GENOMIC DNA]</scope>
    <source>
        <strain evidence="8 11">NRRL B-23120</strain>
    </source>
</reference>
<evidence type="ECO:0000256" key="2">
    <source>
        <dbReference type="ARBA" id="ARBA00022670"/>
    </source>
</evidence>
<feature type="active site" description="Charge relay system" evidence="6">
    <location>
        <position position="140"/>
    </location>
</feature>
<dbReference type="Gene3D" id="3.40.50.200">
    <property type="entry name" value="Peptidase S8/S53 domain"/>
    <property type="match status" value="1"/>
</dbReference>
<dbReference type="KEGG" id="pchi:PC41400_29430"/>
<accession>A0A410X4N1</accession>
<dbReference type="AlphaFoldDB" id="A0A410X4N1"/>
<dbReference type="SUPFAM" id="SSF52743">
    <property type="entry name" value="Subtilisin-like"/>
    <property type="match status" value="1"/>
</dbReference>
<feature type="active site" description="Charge relay system" evidence="6">
    <location>
        <position position="326"/>
    </location>
</feature>
<dbReference type="InterPro" id="IPR022398">
    <property type="entry name" value="Peptidase_S8_His-AS"/>
</dbReference>
<keyword evidence="11" id="KW-1185">Reference proteome</keyword>